<dbReference type="Pfam" id="PF01185">
    <property type="entry name" value="Hydrophobin"/>
    <property type="match status" value="1"/>
</dbReference>
<gene>
    <name evidence="7" type="ORF">BJ212DRAFT_1484831</name>
</gene>
<proteinExistence type="inferred from homology"/>
<dbReference type="GO" id="GO:0009277">
    <property type="term" value="C:fungal-type cell wall"/>
    <property type="evidence" value="ECO:0007669"/>
    <property type="project" value="InterPro"/>
</dbReference>
<dbReference type="EMBL" id="JABBWG010000036">
    <property type="protein sequence ID" value="KAG1808976.1"/>
    <property type="molecule type" value="Genomic_DNA"/>
</dbReference>
<evidence type="ECO:0000256" key="1">
    <source>
        <dbReference type="ARBA" id="ARBA00004191"/>
    </source>
</evidence>
<keyword evidence="6" id="KW-0732">Signal</keyword>
<evidence type="ECO:0000313" key="8">
    <source>
        <dbReference type="Proteomes" id="UP000807769"/>
    </source>
</evidence>
<dbReference type="GeneID" id="64634888"/>
<evidence type="ECO:0000256" key="4">
    <source>
        <dbReference type="ARBA" id="ARBA00022525"/>
    </source>
</evidence>
<reference evidence="7" key="1">
    <citation type="journal article" date="2020" name="New Phytol.">
        <title>Comparative genomics reveals dynamic genome evolution in host specialist ectomycorrhizal fungi.</title>
        <authorList>
            <person name="Lofgren L.A."/>
            <person name="Nguyen N.H."/>
            <person name="Vilgalys R."/>
            <person name="Ruytinx J."/>
            <person name="Liao H.L."/>
            <person name="Branco S."/>
            <person name="Kuo A."/>
            <person name="LaButti K."/>
            <person name="Lipzen A."/>
            <person name="Andreopoulos W."/>
            <person name="Pangilinan J."/>
            <person name="Riley R."/>
            <person name="Hundley H."/>
            <person name="Na H."/>
            <person name="Barry K."/>
            <person name="Grigoriev I.V."/>
            <person name="Stajich J.E."/>
            <person name="Kennedy P.G."/>
        </authorList>
    </citation>
    <scope>NUCLEOTIDE SEQUENCE</scope>
    <source>
        <strain evidence="7">MN1</strain>
    </source>
</reference>
<dbReference type="AlphaFoldDB" id="A0A9P7J927"/>
<keyword evidence="4 6" id="KW-0964">Secreted</keyword>
<comment type="caution">
    <text evidence="7">The sequence shown here is derived from an EMBL/GenBank/DDBJ whole genome shotgun (WGS) entry which is preliminary data.</text>
</comment>
<dbReference type="RefSeq" id="XP_041188968.1">
    <property type="nucleotide sequence ID" value="XM_041340872.1"/>
</dbReference>
<sequence>MFARIFAVASLVAFALADGQCNTGNIQCCDSYTSVQNYNNEFSKTPGFIPIVADAASMIGSNCSPLTIVGTGSGCEANQEPLCCSNNEYNGLVNVGCTPINVGL</sequence>
<name>A0A9P7J927_9AGAM</name>
<evidence type="ECO:0000256" key="6">
    <source>
        <dbReference type="RuleBase" id="RU365009"/>
    </source>
</evidence>
<evidence type="ECO:0000256" key="2">
    <source>
        <dbReference type="ARBA" id="ARBA00010446"/>
    </source>
</evidence>
<evidence type="ECO:0000256" key="3">
    <source>
        <dbReference type="ARBA" id="ARBA00022512"/>
    </source>
</evidence>
<accession>A0A9P7J927</accession>
<evidence type="ECO:0000313" key="7">
    <source>
        <dbReference type="EMBL" id="KAG1808976.1"/>
    </source>
</evidence>
<keyword evidence="5 6" id="KW-1015">Disulfide bond</keyword>
<dbReference type="GO" id="GO:0005199">
    <property type="term" value="F:structural constituent of cell wall"/>
    <property type="evidence" value="ECO:0007669"/>
    <property type="project" value="InterPro"/>
</dbReference>
<keyword evidence="3 6" id="KW-0134">Cell wall</keyword>
<comment type="similarity">
    <text evidence="2 6">Belongs to the fungal hydrophobin family.</text>
</comment>
<dbReference type="InterPro" id="IPR001338">
    <property type="entry name" value="Class_I_Hydrophobin"/>
</dbReference>
<dbReference type="CDD" id="cd23507">
    <property type="entry name" value="hydrophobin_I"/>
    <property type="match status" value="1"/>
</dbReference>
<protein>
    <recommendedName>
        <fullName evidence="6">Hydrophobin</fullName>
    </recommendedName>
</protein>
<feature type="signal peptide" evidence="6">
    <location>
        <begin position="1"/>
        <end position="17"/>
    </location>
</feature>
<organism evidence="7 8">
    <name type="scientific">Suillus subaureus</name>
    <dbReference type="NCBI Taxonomy" id="48587"/>
    <lineage>
        <taxon>Eukaryota</taxon>
        <taxon>Fungi</taxon>
        <taxon>Dikarya</taxon>
        <taxon>Basidiomycota</taxon>
        <taxon>Agaricomycotina</taxon>
        <taxon>Agaricomycetes</taxon>
        <taxon>Agaricomycetidae</taxon>
        <taxon>Boletales</taxon>
        <taxon>Suillineae</taxon>
        <taxon>Suillaceae</taxon>
        <taxon>Suillus</taxon>
    </lineage>
</organism>
<feature type="chain" id="PRO_5040536957" description="Hydrophobin" evidence="6">
    <location>
        <begin position="18"/>
        <end position="104"/>
    </location>
</feature>
<comment type="subcellular location">
    <subcellularLocation>
        <location evidence="1 6">Secreted</location>
        <location evidence="1 6">Cell wall</location>
    </subcellularLocation>
</comment>
<keyword evidence="8" id="KW-1185">Reference proteome</keyword>
<dbReference type="SMART" id="SM00075">
    <property type="entry name" value="HYDRO"/>
    <property type="match status" value="1"/>
</dbReference>
<dbReference type="Proteomes" id="UP000807769">
    <property type="component" value="Unassembled WGS sequence"/>
</dbReference>
<dbReference type="OrthoDB" id="4225815at2759"/>
<evidence type="ECO:0000256" key="5">
    <source>
        <dbReference type="ARBA" id="ARBA00023157"/>
    </source>
</evidence>